<dbReference type="PANTHER" id="PTHR30411">
    <property type="entry name" value="CYTOPLASMIC PROTEIN"/>
    <property type="match status" value="1"/>
</dbReference>
<dbReference type="Proteomes" id="UP000015347">
    <property type="component" value="Unassembled WGS sequence"/>
</dbReference>
<keyword evidence="2" id="KW-0378">Hydrolase</keyword>
<dbReference type="CDD" id="cd04333">
    <property type="entry name" value="ProX_deacylase"/>
    <property type="match status" value="1"/>
</dbReference>
<dbReference type="GO" id="GO:0004180">
    <property type="term" value="F:carboxypeptidase activity"/>
    <property type="evidence" value="ECO:0007669"/>
    <property type="project" value="UniProtKB-KW"/>
</dbReference>
<reference evidence="3" key="1">
    <citation type="journal article" date="2014" name="Stand. Genomic Sci.">
        <title>Genome sequence of the exopolysaccharide-producing Salipiger mucosus type strain (DSM 16094(T)), a moderately halophilic member of the Roseobacter clade.</title>
        <authorList>
            <person name="Riedel T."/>
            <person name="Spring S."/>
            <person name="Fiebig A."/>
            <person name="Petersen J."/>
            <person name="Kyrpides N.C."/>
            <person name="Goker M."/>
            <person name="Klenk H.P."/>
        </authorList>
    </citation>
    <scope>NUCLEOTIDE SEQUENCE [LARGE SCALE GENOMIC DNA]</scope>
    <source>
        <strain evidence="3">DSM 16094</strain>
    </source>
</reference>
<evidence type="ECO:0000313" key="2">
    <source>
        <dbReference type="EMBL" id="EPX80426.1"/>
    </source>
</evidence>
<dbReference type="InterPro" id="IPR007214">
    <property type="entry name" value="YbaK/aa-tRNA-synth-assoc-dom"/>
</dbReference>
<keyword evidence="3" id="KW-1185">Reference proteome</keyword>
<dbReference type="PANTHER" id="PTHR30411:SF1">
    <property type="entry name" value="CYTOPLASMIC PROTEIN"/>
    <property type="match status" value="1"/>
</dbReference>
<sequence>MSKSLKRVRAALEAAGVTPEIREVGQARTAQEAADSVGCEVDQIAKSIIFRAERSGDAVLFLTAGGNRVCDALASDCAGEPLGKADAALIREQTGFAIGGVAPLGHLSPIRAWLDPRLLEFDTVWAAAGTPRHVFAISSASLVALTGAQVAGFTE</sequence>
<dbReference type="STRING" id="1123237.Salmuc_03742"/>
<evidence type="ECO:0000259" key="1">
    <source>
        <dbReference type="Pfam" id="PF04073"/>
    </source>
</evidence>
<name>S9QG66_9RHOB</name>
<dbReference type="EMBL" id="APVH01000032">
    <property type="protein sequence ID" value="EPX80426.1"/>
    <property type="molecule type" value="Genomic_DNA"/>
</dbReference>
<proteinExistence type="predicted"/>
<organism evidence="2 3">
    <name type="scientific">Salipiger mucosus DSM 16094</name>
    <dbReference type="NCBI Taxonomy" id="1123237"/>
    <lineage>
        <taxon>Bacteria</taxon>
        <taxon>Pseudomonadati</taxon>
        <taxon>Pseudomonadota</taxon>
        <taxon>Alphaproteobacteria</taxon>
        <taxon>Rhodobacterales</taxon>
        <taxon>Roseobacteraceae</taxon>
        <taxon>Salipiger</taxon>
    </lineage>
</organism>
<keyword evidence="2" id="KW-0645">Protease</keyword>
<dbReference type="Gene3D" id="3.90.960.10">
    <property type="entry name" value="YbaK/aminoacyl-tRNA synthetase-associated domain"/>
    <property type="match status" value="1"/>
</dbReference>
<dbReference type="eggNOG" id="COG2606">
    <property type="taxonomic scope" value="Bacteria"/>
</dbReference>
<dbReference type="HOGENOM" id="CLU_094875_0_0_5"/>
<comment type="caution">
    <text evidence="2">The sequence shown here is derived from an EMBL/GenBank/DDBJ whole genome shotgun (WGS) entry which is preliminary data.</text>
</comment>
<evidence type="ECO:0000313" key="3">
    <source>
        <dbReference type="Proteomes" id="UP000015347"/>
    </source>
</evidence>
<dbReference type="OrthoDB" id="9798760at2"/>
<dbReference type="GO" id="GO:0008241">
    <property type="term" value="F:peptidyl-dipeptidase activity"/>
    <property type="evidence" value="ECO:0007669"/>
    <property type="project" value="UniProtKB-EC"/>
</dbReference>
<accession>S9QG66</accession>
<dbReference type="InterPro" id="IPR036754">
    <property type="entry name" value="YbaK/aa-tRNA-synt-asso_dom_sf"/>
</dbReference>
<keyword evidence="2" id="KW-0121">Carboxypeptidase</keyword>
<dbReference type="SUPFAM" id="SSF55826">
    <property type="entry name" value="YbaK/ProRS associated domain"/>
    <property type="match status" value="1"/>
</dbReference>
<dbReference type="EC" id="3.4.15.5" evidence="2"/>
<dbReference type="RefSeq" id="WP_020038742.1">
    <property type="nucleotide sequence ID" value="NZ_KE557277.1"/>
</dbReference>
<feature type="domain" description="YbaK/aminoacyl-tRNA synthetase-associated" evidence="1">
    <location>
        <begin position="26"/>
        <end position="143"/>
    </location>
</feature>
<dbReference type="AlphaFoldDB" id="S9QG66"/>
<gene>
    <name evidence="2" type="ORF">Salmuc_03742</name>
</gene>
<protein>
    <submittedName>
        <fullName evidence="2">Peptidyl-dipeptidase dcp</fullName>
        <ecNumber evidence="2">3.4.15.5</ecNumber>
    </submittedName>
</protein>
<dbReference type="Pfam" id="PF04073">
    <property type="entry name" value="tRNA_edit"/>
    <property type="match status" value="1"/>
</dbReference>
<dbReference type="GO" id="GO:0002161">
    <property type="term" value="F:aminoacyl-tRNA deacylase activity"/>
    <property type="evidence" value="ECO:0007669"/>
    <property type="project" value="InterPro"/>
</dbReference>